<evidence type="ECO:0000313" key="2">
    <source>
        <dbReference type="EMBL" id="ANP45478.1"/>
    </source>
</evidence>
<dbReference type="Proteomes" id="UP000092498">
    <property type="component" value="Chromosome"/>
</dbReference>
<keyword evidence="3" id="KW-1185">Reference proteome</keyword>
<name>A0A1B1AFZ8_9PROT</name>
<dbReference type="Pfam" id="PF11739">
    <property type="entry name" value="YdbH-like"/>
    <property type="match status" value="1"/>
</dbReference>
<dbReference type="AlphaFoldDB" id="A0A1B1AFZ8"/>
<dbReference type="STRING" id="1759059.ATE48_05880"/>
<dbReference type="KEGG" id="cbot:ATE48_05880"/>
<dbReference type="RefSeq" id="WP_066768866.1">
    <property type="nucleotide sequence ID" value="NZ_CP013244.1"/>
</dbReference>
<sequence length="1109" mass="116056">MALGALGISLILLGGGLWLVRFSIASFMLGTALSERGADADFEFINLDLNGAALANVRFGPEGAPDATIPLVEARWRWEGLAPRLHFLRVVRPRLHLRMDEGGRVSAGSLEHLGAGAPGRTRPRIPAIELEILEGQALFDTPVGPLTATLQSSGTIGRDFSALGEIARTSRAGEAYALEAGAAELVIVSRDENIAFRLSASANALTWDGSRVAAPALRILGRAPLDLARYDVELTSRAASFRGEGIAAEAITAAVGFEGIARDTQLSPETWAGQARGSAGNFSYAGSTIQRGRFEGRVDGAEARGQGRWSLSGARFDGVSLISEQPSANGVFRFELQGDETLSGDARIVLAQSHLNEAAQSDLRAAFPNIPDAPVGPTFAEAERALDAAADRFDLSIPVAMSATEDGVRLRIAAPAEAQSTSGARVTLSPLRQDGPALVLQWPGPALSGAVALEISGGGAPNASLLLDTVDWTPGAPFEADGTLTLTNWRAENASIATNELGIGIAVQPQGGGRIDLRGPAHITGPLGDGEVRDLVATLDLGVQWGNGWRVTPNSGCLPIRLGGIDAAGLSFANGDFSLCPLNGALIAADANDSLSGGFSIRSLGLNGRMSGPKAQPAHLSASNIIGRFRGRSGDFTLALEAGAPRLAIQMSEDRTLAINLERITADAHIADSWSVTGSFNAGTLTDPTLPGSVSAIEGAWTAAPVDNKPVIRVSAGEALLTANRPASDEDRPLFNPLRFVDANAVMSEGQINASGAIVLEARARQLANFTAHHDVSAGAGAANVSANQIVFGPQLQPFEITEQARGMVEGVTGPIAVDAEITWTRDTLLGGARVDLQGVSLATATIPIVNDVRGSIYFDDLWQLTTPPGQEITVGELNPGITVTNGRVRFQLLTEERVSIERAEFDFASGALAMAPTTIRLGADETRFELTLRDVDAADLLRTLNVPDLNATGQIEGNFPLLLTRQSAFVQNGVLRASGEGGVISYTGQAGETATGISRIAFDALRSFRYDALSLTIDGDLNGDVISSIDFSGQNSGQPIDLTPIAQMPGVGRVTVSGVPFQFNVRVTAPFRRLAQTAATITDPGSLINQGRQEDAQEPVDPDAPPPR</sequence>
<dbReference type="InParanoid" id="A0A1B1AFZ8"/>
<gene>
    <name evidence="2" type="ORF">ATE48_05880</name>
</gene>
<protein>
    <submittedName>
        <fullName evidence="2">Uncharacterized protein</fullName>
    </submittedName>
</protein>
<dbReference type="EMBL" id="CP013244">
    <property type="protein sequence ID" value="ANP45478.1"/>
    <property type="molecule type" value="Genomic_DNA"/>
</dbReference>
<accession>A0A1B1AFZ8</accession>
<dbReference type="InterPro" id="IPR021730">
    <property type="entry name" value="YdbH"/>
</dbReference>
<evidence type="ECO:0000256" key="1">
    <source>
        <dbReference type="SAM" id="MobiDB-lite"/>
    </source>
</evidence>
<organism evidence="2 3">
    <name type="scientific">Candidatus Viadribacter manganicus</name>
    <dbReference type="NCBI Taxonomy" id="1759059"/>
    <lineage>
        <taxon>Bacteria</taxon>
        <taxon>Pseudomonadati</taxon>
        <taxon>Pseudomonadota</taxon>
        <taxon>Alphaproteobacteria</taxon>
        <taxon>Hyphomonadales</taxon>
        <taxon>Hyphomonadaceae</taxon>
        <taxon>Candidatus Viadribacter</taxon>
    </lineage>
</organism>
<reference evidence="2 3" key="1">
    <citation type="submission" date="2015-11" db="EMBL/GenBank/DDBJ databases">
        <title>Whole-Genome Sequence of Candidatus Oderbacter manganicum from the National Park Lower Oder Valley, Germany.</title>
        <authorList>
            <person name="Braun B."/>
            <person name="Liere K."/>
            <person name="Szewzyk U."/>
        </authorList>
    </citation>
    <scope>NUCLEOTIDE SEQUENCE [LARGE SCALE GENOMIC DNA]</scope>
    <source>
        <strain evidence="2 3">OTSz_A_272</strain>
    </source>
</reference>
<evidence type="ECO:0000313" key="3">
    <source>
        <dbReference type="Proteomes" id="UP000092498"/>
    </source>
</evidence>
<proteinExistence type="predicted"/>
<feature type="region of interest" description="Disordered" evidence="1">
    <location>
        <begin position="1083"/>
        <end position="1109"/>
    </location>
</feature>